<protein>
    <submittedName>
        <fullName evidence="1">Acetamidase</fullName>
    </submittedName>
</protein>
<evidence type="ECO:0000313" key="2">
    <source>
        <dbReference type="Proteomes" id="UP000239047"/>
    </source>
</evidence>
<keyword evidence="2" id="KW-1185">Reference proteome</keyword>
<organism evidence="1 2">
    <name type="scientific">Jeotgalibacillus proteolyticus</name>
    <dbReference type="NCBI Taxonomy" id="2082395"/>
    <lineage>
        <taxon>Bacteria</taxon>
        <taxon>Bacillati</taxon>
        <taxon>Bacillota</taxon>
        <taxon>Bacilli</taxon>
        <taxon>Bacillales</taxon>
        <taxon>Caryophanaceae</taxon>
        <taxon>Jeotgalibacillus</taxon>
    </lineage>
</organism>
<reference evidence="1 2" key="1">
    <citation type="submission" date="2018-02" db="EMBL/GenBank/DDBJ databases">
        <title>Jeotgalibacillus proteolyticum sp. nov. a protease producing bacterium isolated from ocean sediments of Laizhou Bay.</title>
        <authorList>
            <person name="Li Y."/>
        </authorList>
    </citation>
    <scope>NUCLEOTIDE SEQUENCE [LARGE SCALE GENOMIC DNA]</scope>
    <source>
        <strain evidence="1 2">22-7</strain>
    </source>
</reference>
<dbReference type="EMBL" id="PREZ01000003">
    <property type="protein sequence ID" value="PPA70734.1"/>
    <property type="molecule type" value="Genomic_DNA"/>
</dbReference>
<dbReference type="Gene3D" id="2.60.120.580">
    <property type="entry name" value="Acetamidase/Formamidase-like domains"/>
    <property type="match status" value="1"/>
</dbReference>
<comment type="caution">
    <text evidence="1">The sequence shown here is derived from an EMBL/GenBank/DDBJ whole genome shotgun (WGS) entry which is preliminary data.</text>
</comment>
<dbReference type="OrthoDB" id="9811740at2"/>
<evidence type="ECO:0000313" key="1">
    <source>
        <dbReference type="EMBL" id="PPA70734.1"/>
    </source>
</evidence>
<gene>
    <name evidence="1" type="ORF">C4B60_08040</name>
</gene>
<dbReference type="GO" id="GO:0016811">
    <property type="term" value="F:hydrolase activity, acting on carbon-nitrogen (but not peptide) bonds, in linear amides"/>
    <property type="evidence" value="ECO:0007669"/>
    <property type="project" value="InterPro"/>
</dbReference>
<accession>A0A2S5GCU7</accession>
<dbReference type="PANTHER" id="PTHR31891">
    <property type="entry name" value="FORMAMIDASE C869.04-RELATED"/>
    <property type="match status" value="1"/>
</dbReference>
<dbReference type="AlphaFoldDB" id="A0A2S5GCU7"/>
<dbReference type="SUPFAM" id="SSF141130">
    <property type="entry name" value="Acetamidase/Formamidase-like"/>
    <property type="match status" value="1"/>
</dbReference>
<sequence>MANAHVLQAKNGLLHGTFSRDYEPILTIQSGDSISLNTIGLEWGYTFKDGNKIKFQSREKEEGRGHPLIGPIAIEGAKPGMTLEVKINDLVPSWYGWNVTGGSHRWHNVRLGLTEVTPLKVDWEIDTESMKGQAKIGDQTFSVPLSPFMGIMATAPSEEGVHSTIPPRYCGGNIDCKELVKGSSIYLPVAVEGGLFSVGDGHAAQGDGEVSGTAIECPMDKVDLTFILHEGITLNMPQANTPAGWIAFGFDDDLNKATIAALDGILDIIQQKYGLEKAEAVSLASVAVDLRITQIVNGVKGVHAVLPHGSIEVIK</sequence>
<dbReference type="PANTHER" id="PTHR31891:SF1">
    <property type="entry name" value="FORMAMIDASE C869.04-RELATED"/>
    <property type="match status" value="1"/>
</dbReference>
<dbReference type="Pfam" id="PF03069">
    <property type="entry name" value="FmdA_AmdA"/>
    <property type="match status" value="2"/>
</dbReference>
<dbReference type="RefSeq" id="WP_104057484.1">
    <property type="nucleotide sequence ID" value="NZ_PREZ01000003.1"/>
</dbReference>
<dbReference type="Proteomes" id="UP000239047">
    <property type="component" value="Unassembled WGS sequence"/>
</dbReference>
<proteinExistence type="predicted"/>
<dbReference type="InterPro" id="IPR004304">
    <property type="entry name" value="FmdA_AmdA"/>
</dbReference>
<dbReference type="Gene3D" id="3.10.28.20">
    <property type="entry name" value="Acetamidase/Formamidase-like domains"/>
    <property type="match status" value="1"/>
</dbReference>
<name>A0A2S5GCU7_9BACL</name>